<gene>
    <name evidence="10" type="ORF">BABINDRAFT_180027</name>
</gene>
<reference evidence="11" key="1">
    <citation type="submission" date="2016-05" db="EMBL/GenBank/DDBJ databases">
        <title>Comparative genomics of biotechnologically important yeasts.</title>
        <authorList>
            <consortium name="DOE Joint Genome Institute"/>
            <person name="Riley R."/>
            <person name="Haridas S."/>
            <person name="Wolfe K.H."/>
            <person name="Lopes M.R."/>
            <person name="Hittinger C.T."/>
            <person name="Goker M."/>
            <person name="Salamov A."/>
            <person name="Wisecaver J."/>
            <person name="Long T.M."/>
            <person name="Aerts A.L."/>
            <person name="Barry K."/>
            <person name="Choi C."/>
            <person name="Clum A."/>
            <person name="Coughlan A.Y."/>
            <person name="Deshpande S."/>
            <person name="Douglass A.P."/>
            <person name="Hanson S.J."/>
            <person name="Klenk H.-P."/>
            <person name="Labutti K."/>
            <person name="Lapidus A."/>
            <person name="Lindquist E."/>
            <person name="Lipzen A."/>
            <person name="Meier-Kolthoff J.P."/>
            <person name="Ohm R.A."/>
            <person name="Otillar R.P."/>
            <person name="Pangilinan J."/>
            <person name="Peng Y."/>
            <person name="Rokas A."/>
            <person name="Rosa C.A."/>
            <person name="Scheuner C."/>
            <person name="Sibirny A.A."/>
            <person name="Slot J.C."/>
            <person name="Stielow J.B."/>
            <person name="Sun H."/>
            <person name="Kurtzman C.P."/>
            <person name="Blackwell M."/>
            <person name="Grigoriev I.V."/>
            <person name="Jeffries T.W."/>
        </authorList>
    </citation>
    <scope>NUCLEOTIDE SEQUENCE [LARGE SCALE GENOMIC DNA]</scope>
    <source>
        <strain evidence="11">NRRL Y-12698</strain>
    </source>
</reference>
<organism evidence="10 11">
    <name type="scientific">Babjeviella inositovora NRRL Y-12698</name>
    <dbReference type="NCBI Taxonomy" id="984486"/>
    <lineage>
        <taxon>Eukaryota</taxon>
        <taxon>Fungi</taxon>
        <taxon>Dikarya</taxon>
        <taxon>Ascomycota</taxon>
        <taxon>Saccharomycotina</taxon>
        <taxon>Pichiomycetes</taxon>
        <taxon>Serinales incertae sedis</taxon>
        <taxon>Babjeviella</taxon>
    </lineage>
</organism>
<keyword evidence="11" id="KW-1185">Reference proteome</keyword>
<feature type="domain" description="Amino acid permease/ SLC12A" evidence="9">
    <location>
        <begin position="17"/>
        <end position="478"/>
    </location>
</feature>
<comment type="subcellular location">
    <subcellularLocation>
        <location evidence="1">Membrane</location>
        <topology evidence="1">Multi-pass membrane protein</topology>
    </subcellularLocation>
</comment>
<keyword evidence="6 8" id="KW-1133">Transmembrane helix</keyword>
<feature type="transmembrane region" description="Helical" evidence="8">
    <location>
        <begin position="155"/>
        <end position="179"/>
    </location>
</feature>
<evidence type="ECO:0000256" key="5">
    <source>
        <dbReference type="ARBA" id="ARBA00022970"/>
    </source>
</evidence>
<feature type="transmembrane region" description="Helical" evidence="8">
    <location>
        <begin position="352"/>
        <end position="369"/>
    </location>
</feature>
<dbReference type="AlphaFoldDB" id="A0A1E3QSV5"/>
<keyword evidence="4 8" id="KW-0812">Transmembrane</keyword>
<dbReference type="PANTHER" id="PTHR43341">
    <property type="entry name" value="AMINO ACID PERMEASE"/>
    <property type="match status" value="1"/>
</dbReference>
<dbReference type="InterPro" id="IPR004841">
    <property type="entry name" value="AA-permease/SLC12A_dom"/>
</dbReference>
<dbReference type="GO" id="GO:0005886">
    <property type="term" value="C:plasma membrane"/>
    <property type="evidence" value="ECO:0007669"/>
    <property type="project" value="EnsemblFungi"/>
</dbReference>
<feature type="transmembrane region" description="Helical" evidence="8">
    <location>
        <begin position="20"/>
        <end position="39"/>
    </location>
</feature>
<evidence type="ECO:0000256" key="4">
    <source>
        <dbReference type="ARBA" id="ARBA00022692"/>
    </source>
</evidence>
<evidence type="ECO:0000256" key="8">
    <source>
        <dbReference type="SAM" id="Phobius"/>
    </source>
</evidence>
<dbReference type="Pfam" id="PF00324">
    <property type="entry name" value="AA_permease"/>
    <property type="match status" value="1"/>
</dbReference>
<protein>
    <recommendedName>
        <fullName evidence="9">Amino acid permease/ SLC12A domain-containing protein</fullName>
    </recommendedName>
</protein>
<evidence type="ECO:0000256" key="2">
    <source>
        <dbReference type="ARBA" id="ARBA00006983"/>
    </source>
</evidence>
<feature type="transmembrane region" description="Helical" evidence="8">
    <location>
        <begin position="381"/>
        <end position="400"/>
    </location>
</feature>
<keyword evidence="3" id="KW-0813">Transport</keyword>
<dbReference type="GeneID" id="30148966"/>
<feature type="transmembrane region" description="Helical" evidence="8">
    <location>
        <begin position="128"/>
        <end position="149"/>
    </location>
</feature>
<keyword evidence="7 8" id="KW-0472">Membrane</keyword>
<sequence length="527" mass="57411">MGDSENGEIRRGLKSRHVQLIALGGCIGTGLFVGSGSALSQTGPAALLLGYAIMSCVIYFVMNILGEMGTWLPIPGAGSQHFIGAYLDPSLGVAAGWNYWYSYAVLVMAEVSAAGLVVQYWTDKVHIAVWITIFLAVIIALNFVAVEYYGESEFWFASLKIICILGLLVTGVVIFFGGAPTHDRIGFRYWKNPGPFVEHLTTGAAGRFCAVWTSLVKAGYAFIFSPELVTTAAGETEAPRRNIPKGVRRFIYRIVFLYISSVVVIGCIVPSNDPHLLSAIDAGASTAAASPFVIGIQNAGIPVLNHIVNGVILTSAWSSGNSFMYAGSRSLYSMARDGYAPQLFSKCNKFGVPYYAVGATSVFSLLAYLNVSSSGAEAFGWFSNISTISGFIAWIFAAAAHTRWRRAITFQGLDDRVPFRTPLQPYGSWFLIVFMSILTLTNGYAVFIGGNFNAGDFVASYISIPVFFGIYAAHKTYLYFKTGYTRFLIPIAELDLTTGLDDVEAEEAATPERIPNNIWEKFWYWLA</sequence>
<accession>A0A1E3QSV5</accession>
<dbReference type="Proteomes" id="UP000094336">
    <property type="component" value="Unassembled WGS sequence"/>
</dbReference>
<evidence type="ECO:0000256" key="7">
    <source>
        <dbReference type="ARBA" id="ARBA00023136"/>
    </source>
</evidence>
<name>A0A1E3QSV5_9ASCO</name>
<feature type="transmembrane region" description="Helical" evidence="8">
    <location>
        <begin position="459"/>
        <end position="480"/>
    </location>
</feature>
<evidence type="ECO:0000256" key="1">
    <source>
        <dbReference type="ARBA" id="ARBA00004141"/>
    </source>
</evidence>
<evidence type="ECO:0000313" key="11">
    <source>
        <dbReference type="Proteomes" id="UP000094336"/>
    </source>
</evidence>
<dbReference type="EMBL" id="KV454429">
    <property type="protein sequence ID" value="ODQ80795.1"/>
    <property type="molecule type" value="Genomic_DNA"/>
</dbReference>
<feature type="transmembrane region" description="Helical" evidence="8">
    <location>
        <begin position="426"/>
        <end position="447"/>
    </location>
</feature>
<dbReference type="Gene3D" id="1.20.1740.10">
    <property type="entry name" value="Amino acid/polyamine transporter I"/>
    <property type="match status" value="1"/>
</dbReference>
<dbReference type="PANTHER" id="PTHR43341:SF36">
    <property type="entry name" value="PROLINE-SPECIFIC PERMEASE"/>
    <property type="match status" value="1"/>
</dbReference>
<dbReference type="GO" id="GO:0015824">
    <property type="term" value="P:proline transport"/>
    <property type="evidence" value="ECO:0007669"/>
    <property type="project" value="EnsemblFungi"/>
</dbReference>
<evidence type="ECO:0000259" key="9">
    <source>
        <dbReference type="Pfam" id="PF00324"/>
    </source>
</evidence>
<dbReference type="InterPro" id="IPR004840">
    <property type="entry name" value="Amino_acid_permease_CS"/>
</dbReference>
<evidence type="ECO:0000256" key="6">
    <source>
        <dbReference type="ARBA" id="ARBA00022989"/>
    </source>
</evidence>
<proteinExistence type="inferred from homology"/>
<feature type="transmembrane region" description="Helical" evidence="8">
    <location>
        <begin position="46"/>
        <end position="65"/>
    </location>
</feature>
<dbReference type="PIRSF" id="PIRSF006060">
    <property type="entry name" value="AA_transporter"/>
    <property type="match status" value="1"/>
</dbReference>
<dbReference type="OrthoDB" id="3900342at2759"/>
<dbReference type="InterPro" id="IPR050524">
    <property type="entry name" value="APC_YAT"/>
</dbReference>
<comment type="similarity">
    <text evidence="2">Belongs to the amino acid-polyamine-organocation (APC) superfamily. YAT (TC 2.A.3.10) family.</text>
</comment>
<dbReference type="RefSeq" id="XP_018986123.1">
    <property type="nucleotide sequence ID" value="XM_019131113.1"/>
</dbReference>
<feature type="transmembrane region" description="Helical" evidence="8">
    <location>
        <begin position="250"/>
        <end position="271"/>
    </location>
</feature>
<dbReference type="GO" id="GO:0015193">
    <property type="term" value="F:L-proline transmembrane transporter activity"/>
    <property type="evidence" value="ECO:0007669"/>
    <property type="project" value="EnsemblFungi"/>
</dbReference>
<evidence type="ECO:0000313" key="10">
    <source>
        <dbReference type="EMBL" id="ODQ80795.1"/>
    </source>
</evidence>
<dbReference type="GO" id="GO:0015812">
    <property type="term" value="P:gamma-aminobutyric acid transport"/>
    <property type="evidence" value="ECO:0007669"/>
    <property type="project" value="EnsemblFungi"/>
</dbReference>
<feature type="transmembrane region" description="Helical" evidence="8">
    <location>
        <begin position="100"/>
        <end position="121"/>
    </location>
</feature>
<dbReference type="FunFam" id="1.20.1740.10:FF:000006">
    <property type="entry name" value="General amino acid permease"/>
    <property type="match status" value="1"/>
</dbReference>
<dbReference type="PROSITE" id="PS00218">
    <property type="entry name" value="AMINO_ACID_PERMEASE_1"/>
    <property type="match status" value="1"/>
</dbReference>
<keyword evidence="5" id="KW-0029">Amino-acid transport</keyword>
<evidence type="ECO:0000256" key="3">
    <source>
        <dbReference type="ARBA" id="ARBA00022448"/>
    </source>
</evidence>
<dbReference type="STRING" id="984486.A0A1E3QSV5"/>